<accession>R0LJU1</accession>
<dbReference type="AlphaFoldDB" id="R0LJU1"/>
<evidence type="ECO:0000313" key="3">
    <source>
        <dbReference type="Proteomes" id="UP000296049"/>
    </source>
</evidence>
<sequence length="420" mass="45527">MHPLRDTARLLLWETSARAAVCVVSSHLQDKRGFSCRVRSRDLQPQVVTHHRFGTSRDQVIAARCLYPAGDQSPLSVSLVSGCAGASIPFDVPFDEDIPNPLPWVTSPPGSLGRGSSCTSRATGTFGSSFRELSHHGRVRRCVGSDGRGSEAQTWRWQRSSPTARISAARLTPAWGKPLSNLKSLCRKILSSSSPCATRSLPYTWEVNLYIRDCDVLENGPGESSAPKQTSKGRPQHPASHRSELTTRKAAPFTVPQFLRAHMETATGTLGAFLSSSQHHSRVPQGRRGICSRQMLKSSPDIPTCRLGAAGISPGVIPATEAHLAGFGGDQLLSPGISEGKTLHQPNPNPASGEEQTQLQRWRVQKCRLQDGWCKAEMVVAVLRGKWTTSVEKKTAEGSWNAKQLGCALVNEKAETGNNC</sequence>
<protein>
    <submittedName>
        <fullName evidence="2">Uncharacterized protein</fullName>
    </submittedName>
</protein>
<feature type="region of interest" description="Disordered" evidence="1">
    <location>
        <begin position="220"/>
        <end position="250"/>
    </location>
</feature>
<organism evidence="2 3">
    <name type="scientific">Anas platyrhynchos</name>
    <name type="common">Mallard</name>
    <name type="synonym">Anas boschas</name>
    <dbReference type="NCBI Taxonomy" id="8839"/>
    <lineage>
        <taxon>Eukaryota</taxon>
        <taxon>Metazoa</taxon>
        <taxon>Chordata</taxon>
        <taxon>Craniata</taxon>
        <taxon>Vertebrata</taxon>
        <taxon>Euteleostomi</taxon>
        <taxon>Archelosauria</taxon>
        <taxon>Archosauria</taxon>
        <taxon>Dinosauria</taxon>
        <taxon>Saurischia</taxon>
        <taxon>Theropoda</taxon>
        <taxon>Coelurosauria</taxon>
        <taxon>Aves</taxon>
        <taxon>Neognathae</taxon>
        <taxon>Galloanserae</taxon>
        <taxon>Anseriformes</taxon>
        <taxon>Anatidae</taxon>
        <taxon>Anatinae</taxon>
        <taxon>Anas</taxon>
    </lineage>
</organism>
<evidence type="ECO:0000313" key="2">
    <source>
        <dbReference type="EMBL" id="EOB05959.1"/>
    </source>
</evidence>
<dbReference type="EMBL" id="KB742651">
    <property type="protein sequence ID" value="EOB05959.1"/>
    <property type="molecule type" value="Genomic_DNA"/>
</dbReference>
<proteinExistence type="predicted"/>
<feature type="region of interest" description="Disordered" evidence="1">
    <location>
        <begin position="337"/>
        <end position="357"/>
    </location>
</feature>
<reference evidence="3" key="1">
    <citation type="journal article" date="2013" name="Nat. Genet.">
        <title>The duck genome and transcriptome provide insight into an avian influenza virus reservoir species.</title>
        <authorList>
            <person name="Huang Y."/>
            <person name="Li Y."/>
            <person name="Burt D.W."/>
            <person name="Chen H."/>
            <person name="Zhang Y."/>
            <person name="Qian W."/>
            <person name="Kim H."/>
            <person name="Gan S."/>
            <person name="Zhao Y."/>
            <person name="Li J."/>
            <person name="Yi K."/>
            <person name="Feng H."/>
            <person name="Zhu P."/>
            <person name="Li B."/>
            <person name="Liu Q."/>
            <person name="Fairley S."/>
            <person name="Magor K.E."/>
            <person name="Du Z."/>
            <person name="Hu X."/>
            <person name="Goodman L."/>
            <person name="Tafer H."/>
            <person name="Vignal A."/>
            <person name="Lee T."/>
            <person name="Kim K.W."/>
            <person name="Sheng Z."/>
            <person name="An Y."/>
            <person name="Searle S."/>
            <person name="Herrero J."/>
            <person name="Groenen M.A."/>
            <person name="Crooijmans R.P."/>
            <person name="Faraut T."/>
            <person name="Cai Q."/>
            <person name="Webster R.G."/>
            <person name="Aldridge J.R."/>
            <person name="Warren W.C."/>
            <person name="Bartschat S."/>
            <person name="Kehr S."/>
            <person name="Marz M."/>
            <person name="Stadler P.F."/>
            <person name="Smith J."/>
            <person name="Kraus R.H."/>
            <person name="Zhao Y."/>
            <person name="Ren L."/>
            <person name="Fei J."/>
            <person name="Morisson M."/>
            <person name="Kaiser P."/>
            <person name="Griffin D.K."/>
            <person name="Rao M."/>
            <person name="Pitel F."/>
            <person name="Wang J."/>
            <person name="Li N."/>
        </authorList>
    </citation>
    <scope>NUCLEOTIDE SEQUENCE [LARGE SCALE GENOMIC DNA]</scope>
</reference>
<dbReference type="Proteomes" id="UP000296049">
    <property type="component" value="Unassembled WGS sequence"/>
</dbReference>
<name>R0LJU1_ANAPL</name>
<gene>
    <name evidence="2" type="ORF">Anapl_00572</name>
</gene>
<evidence type="ECO:0000256" key="1">
    <source>
        <dbReference type="SAM" id="MobiDB-lite"/>
    </source>
</evidence>
<keyword evidence="3" id="KW-1185">Reference proteome</keyword>